<evidence type="ECO:0000256" key="11">
    <source>
        <dbReference type="SAM" id="SignalP"/>
    </source>
</evidence>
<dbReference type="InterPro" id="IPR002401">
    <property type="entry name" value="Cyt_P450_E_grp-I"/>
</dbReference>
<evidence type="ECO:0000256" key="8">
    <source>
        <dbReference type="PIRSR" id="PIRSR602401-1"/>
    </source>
</evidence>
<dbReference type="GO" id="GO:0020037">
    <property type="term" value="F:heme binding"/>
    <property type="evidence" value="ECO:0007669"/>
    <property type="project" value="InterPro"/>
</dbReference>
<keyword evidence="4 8" id="KW-0479">Metal-binding</keyword>
<evidence type="ECO:0000256" key="10">
    <source>
        <dbReference type="SAM" id="MobiDB-lite"/>
    </source>
</evidence>
<feature type="region of interest" description="Disordered" evidence="10">
    <location>
        <begin position="498"/>
        <end position="528"/>
    </location>
</feature>
<reference evidence="12 13" key="1">
    <citation type="journal article" date="2018" name="Sci. Rep.">
        <title>Comparative genomics provides insights into the lifestyle and reveals functional heterogeneity of dark septate endophytic fungi.</title>
        <authorList>
            <person name="Knapp D.G."/>
            <person name="Nemeth J.B."/>
            <person name="Barry K."/>
            <person name="Hainaut M."/>
            <person name="Henrissat B."/>
            <person name="Johnson J."/>
            <person name="Kuo A."/>
            <person name="Lim J.H.P."/>
            <person name="Lipzen A."/>
            <person name="Nolan M."/>
            <person name="Ohm R.A."/>
            <person name="Tamas L."/>
            <person name="Grigoriev I.V."/>
            <person name="Spatafora J.W."/>
            <person name="Nagy L.G."/>
            <person name="Kovacs G.M."/>
        </authorList>
    </citation>
    <scope>NUCLEOTIDE SEQUENCE [LARGE SCALE GENOMIC DNA]</scope>
    <source>
        <strain evidence="12 13">DSE2036</strain>
    </source>
</reference>
<evidence type="ECO:0000256" key="1">
    <source>
        <dbReference type="ARBA" id="ARBA00001971"/>
    </source>
</evidence>
<evidence type="ECO:0000313" key="12">
    <source>
        <dbReference type="EMBL" id="PVI03088.1"/>
    </source>
</evidence>
<dbReference type="SUPFAM" id="SSF48264">
    <property type="entry name" value="Cytochrome P450"/>
    <property type="match status" value="1"/>
</dbReference>
<keyword evidence="5 9" id="KW-0560">Oxidoreductase</keyword>
<comment type="cofactor">
    <cofactor evidence="1 8">
        <name>heme</name>
        <dbReference type="ChEBI" id="CHEBI:30413"/>
    </cofactor>
</comment>
<dbReference type="GO" id="GO:0016705">
    <property type="term" value="F:oxidoreductase activity, acting on paired donors, with incorporation or reduction of molecular oxygen"/>
    <property type="evidence" value="ECO:0007669"/>
    <property type="project" value="InterPro"/>
</dbReference>
<evidence type="ECO:0000256" key="9">
    <source>
        <dbReference type="RuleBase" id="RU000461"/>
    </source>
</evidence>
<dbReference type="InterPro" id="IPR017972">
    <property type="entry name" value="Cyt_P450_CS"/>
</dbReference>
<dbReference type="STRING" id="97972.A0A2V1DXK0"/>
<dbReference type="PROSITE" id="PS00086">
    <property type="entry name" value="CYTOCHROME_P450"/>
    <property type="match status" value="1"/>
</dbReference>
<name>A0A2V1DXK0_9PLEO</name>
<evidence type="ECO:0000256" key="7">
    <source>
        <dbReference type="ARBA" id="ARBA00023033"/>
    </source>
</evidence>
<dbReference type="PRINTS" id="PR00463">
    <property type="entry name" value="EP450I"/>
</dbReference>
<gene>
    <name evidence="12" type="ORF">DM02DRAFT_588387</name>
</gene>
<keyword evidence="6 8" id="KW-0408">Iron</keyword>
<dbReference type="OrthoDB" id="2789670at2759"/>
<dbReference type="InterPro" id="IPR036396">
    <property type="entry name" value="Cyt_P450_sf"/>
</dbReference>
<dbReference type="Pfam" id="PF00067">
    <property type="entry name" value="p450"/>
    <property type="match status" value="1"/>
</dbReference>
<evidence type="ECO:0000313" key="13">
    <source>
        <dbReference type="Proteomes" id="UP000244855"/>
    </source>
</evidence>
<evidence type="ECO:0000256" key="2">
    <source>
        <dbReference type="ARBA" id="ARBA00010617"/>
    </source>
</evidence>
<dbReference type="CDD" id="cd11065">
    <property type="entry name" value="CYP64-like"/>
    <property type="match status" value="1"/>
</dbReference>
<dbReference type="InterPro" id="IPR050364">
    <property type="entry name" value="Cytochrome_P450_fung"/>
</dbReference>
<accession>A0A2V1DXK0</accession>
<dbReference type="PANTHER" id="PTHR46300:SF7">
    <property type="entry name" value="P450, PUTATIVE (EUROFUNG)-RELATED"/>
    <property type="match status" value="1"/>
</dbReference>
<evidence type="ECO:0000256" key="6">
    <source>
        <dbReference type="ARBA" id="ARBA00023004"/>
    </source>
</evidence>
<dbReference type="PANTHER" id="PTHR46300">
    <property type="entry name" value="P450, PUTATIVE (EUROFUNG)-RELATED-RELATED"/>
    <property type="match status" value="1"/>
</dbReference>
<dbReference type="AlphaFoldDB" id="A0A2V1DXK0"/>
<sequence length="528" mass="59835">MASVSSLSLVILAITALIYIVRRVLASKGNGRPLPPGPKGVPIVGNVNDLPKPGELEYKHWLKLKDEYGPISSITVMGNTFIIISDPQIALDLMRDRSNVYSSRPGMTFSNMIGWNNATALVPYTSTWKTHRKNVTKVASTNTSISMFNIVQETEAAHFLLNLLDTPNDLLEHVRTEAGSVILKITYGYTTKREKDPLVLLANATMEDFKEATVPGRWAVDVIPFLKYLPDWFPGTEFKQVARMMQEHLREATDKPYHFVKQQMRSKTAKTSFMSQSIEEFGTDPRMESIHKWSALALYLGGSDTSVSAIITFFLAMLLFPDVQKKAQEELDRVIGSDRLPVSADISRLPYIEAIMKETHRWHPILPMGIPHSSTEEDVYRGYRIPKGALLLPNIWWFTHDPTVYPDPMTFNPDRHITTPTHKAEPDPRTFTFGFGKRICPGRYVADNAIFMTIAQTLSCFNIKKPVIDGKVVEPEVRYLPGAITEPVPFKVDVAPRSKKHEELVRKSEEKYPWEESDAEELKTVKWE</sequence>
<dbReference type="EMBL" id="KZ805335">
    <property type="protein sequence ID" value="PVI03088.1"/>
    <property type="molecule type" value="Genomic_DNA"/>
</dbReference>
<dbReference type="Gene3D" id="1.10.630.10">
    <property type="entry name" value="Cytochrome P450"/>
    <property type="match status" value="1"/>
</dbReference>
<dbReference type="InterPro" id="IPR001128">
    <property type="entry name" value="Cyt_P450"/>
</dbReference>
<dbReference type="GO" id="GO:0004497">
    <property type="term" value="F:monooxygenase activity"/>
    <property type="evidence" value="ECO:0007669"/>
    <property type="project" value="UniProtKB-KW"/>
</dbReference>
<comment type="similarity">
    <text evidence="2 9">Belongs to the cytochrome P450 family.</text>
</comment>
<evidence type="ECO:0000256" key="3">
    <source>
        <dbReference type="ARBA" id="ARBA00022617"/>
    </source>
</evidence>
<keyword evidence="11" id="KW-0732">Signal</keyword>
<protein>
    <submittedName>
        <fullName evidence="12">Cytochrome P450</fullName>
    </submittedName>
</protein>
<feature type="binding site" description="axial binding residue" evidence="8">
    <location>
        <position position="440"/>
    </location>
    <ligand>
        <name>heme</name>
        <dbReference type="ChEBI" id="CHEBI:30413"/>
    </ligand>
    <ligandPart>
        <name>Fe</name>
        <dbReference type="ChEBI" id="CHEBI:18248"/>
    </ligandPart>
</feature>
<feature type="signal peptide" evidence="11">
    <location>
        <begin position="1"/>
        <end position="26"/>
    </location>
</feature>
<feature type="chain" id="PRO_5015901898" evidence="11">
    <location>
        <begin position="27"/>
        <end position="528"/>
    </location>
</feature>
<keyword evidence="7 9" id="KW-0503">Monooxygenase</keyword>
<evidence type="ECO:0000256" key="5">
    <source>
        <dbReference type="ARBA" id="ARBA00023002"/>
    </source>
</evidence>
<keyword evidence="3 8" id="KW-0349">Heme</keyword>
<dbReference type="GO" id="GO:0005506">
    <property type="term" value="F:iron ion binding"/>
    <property type="evidence" value="ECO:0007669"/>
    <property type="project" value="InterPro"/>
</dbReference>
<evidence type="ECO:0000256" key="4">
    <source>
        <dbReference type="ARBA" id="ARBA00022723"/>
    </source>
</evidence>
<organism evidence="12 13">
    <name type="scientific">Periconia macrospinosa</name>
    <dbReference type="NCBI Taxonomy" id="97972"/>
    <lineage>
        <taxon>Eukaryota</taxon>
        <taxon>Fungi</taxon>
        <taxon>Dikarya</taxon>
        <taxon>Ascomycota</taxon>
        <taxon>Pezizomycotina</taxon>
        <taxon>Dothideomycetes</taxon>
        <taxon>Pleosporomycetidae</taxon>
        <taxon>Pleosporales</taxon>
        <taxon>Massarineae</taxon>
        <taxon>Periconiaceae</taxon>
        <taxon>Periconia</taxon>
    </lineage>
</organism>
<keyword evidence="13" id="KW-1185">Reference proteome</keyword>
<dbReference type="Proteomes" id="UP000244855">
    <property type="component" value="Unassembled WGS sequence"/>
</dbReference>
<proteinExistence type="inferred from homology"/>